<keyword evidence="2" id="KW-1185">Reference proteome</keyword>
<sequence>MSSAILHDALARLDDLDKTLSTLRLLADAYVEDGSGGDHVAEYFRNRQKKSFLRLLSFLAWNVPRRDAHGSISNGA</sequence>
<reference evidence="1 2" key="1">
    <citation type="journal article" date="2009" name="Genome Res.">
        <title>Whole genome sequence of Desulfovibrio magneticus strain RS-1 revealed common gene clusters in magnetotactic bacteria.</title>
        <authorList>
            <person name="Nakazawa H."/>
            <person name="Arakaki A."/>
            <person name="Narita-Yamada S."/>
            <person name="Yashiro I."/>
            <person name="Jinno K."/>
            <person name="Aoki N."/>
            <person name="Tsuruyama A."/>
            <person name="Okamura Y."/>
            <person name="Tanikawa S."/>
            <person name="Fujita N."/>
            <person name="Takeyama H."/>
            <person name="Matsunaga T."/>
        </authorList>
    </citation>
    <scope>NUCLEOTIDE SEQUENCE [LARGE SCALE GENOMIC DNA]</scope>
    <source>
        <strain evidence="2">ATCC 700980 / DSM 13731 / RS-1</strain>
    </source>
</reference>
<dbReference type="KEGG" id="dma:DMR_p1_00450"/>
<dbReference type="AlphaFoldDB" id="C4XUL0"/>
<name>C4XUL0_SOLM1</name>
<protein>
    <submittedName>
        <fullName evidence="1">Uncharacterized protein</fullName>
    </submittedName>
</protein>
<accession>C4XUL0</accession>
<organism evidence="1 2">
    <name type="scientific">Solidesulfovibrio magneticus (strain ATCC 700980 / DSM 13731 / RS-1)</name>
    <name type="common">Desulfovibrio magneticus</name>
    <dbReference type="NCBI Taxonomy" id="573370"/>
    <lineage>
        <taxon>Bacteria</taxon>
        <taxon>Pseudomonadati</taxon>
        <taxon>Thermodesulfobacteriota</taxon>
        <taxon>Desulfovibrionia</taxon>
        <taxon>Desulfovibrionales</taxon>
        <taxon>Desulfovibrionaceae</taxon>
        <taxon>Solidesulfovibrio</taxon>
    </lineage>
</organism>
<geneLocation type="plasmid" evidence="1 2">
    <name>pDMC1</name>
</geneLocation>
<gene>
    <name evidence="1" type="ordered locus">DMR_p1_00450</name>
</gene>
<dbReference type="RefSeq" id="WP_012750644.1">
    <property type="nucleotide sequence ID" value="NC_012797.1"/>
</dbReference>
<dbReference type="HOGENOM" id="CLU_2648611_0_0_7"/>
<keyword evidence="1" id="KW-0614">Plasmid</keyword>
<evidence type="ECO:0000313" key="2">
    <source>
        <dbReference type="Proteomes" id="UP000009071"/>
    </source>
</evidence>
<proteinExistence type="predicted"/>
<evidence type="ECO:0000313" key="1">
    <source>
        <dbReference type="EMBL" id="BAH73461.1"/>
    </source>
</evidence>
<dbReference type="Proteomes" id="UP000009071">
    <property type="component" value="Plasmid pDMC1"/>
</dbReference>
<dbReference type="EMBL" id="AP010905">
    <property type="protein sequence ID" value="BAH73461.1"/>
    <property type="molecule type" value="Genomic_DNA"/>
</dbReference>